<dbReference type="EMBL" id="KN833441">
    <property type="protein sequence ID" value="KIM71159.1"/>
    <property type="molecule type" value="Genomic_DNA"/>
</dbReference>
<reference evidence="2" key="2">
    <citation type="submission" date="2015-01" db="EMBL/GenBank/DDBJ databases">
        <title>Evolutionary Origins and Diversification of the Mycorrhizal Mutualists.</title>
        <authorList>
            <consortium name="DOE Joint Genome Institute"/>
            <consortium name="Mycorrhizal Genomics Consortium"/>
            <person name="Kohler A."/>
            <person name="Kuo A."/>
            <person name="Nagy L.G."/>
            <person name="Floudas D."/>
            <person name="Copeland A."/>
            <person name="Barry K.W."/>
            <person name="Cichocki N."/>
            <person name="Veneault-Fourrey C."/>
            <person name="LaButti K."/>
            <person name="Lindquist E.A."/>
            <person name="Lipzen A."/>
            <person name="Lundell T."/>
            <person name="Morin E."/>
            <person name="Murat C."/>
            <person name="Riley R."/>
            <person name="Ohm R."/>
            <person name="Sun H."/>
            <person name="Tunlid A."/>
            <person name="Henrissat B."/>
            <person name="Grigoriev I.V."/>
            <person name="Hibbett D.S."/>
            <person name="Martin F."/>
        </authorList>
    </citation>
    <scope>NUCLEOTIDE SEQUENCE [LARGE SCALE GENOMIC DNA]</scope>
    <source>
        <strain evidence="2">F 1598</strain>
    </source>
</reference>
<protein>
    <submittedName>
        <fullName evidence="1">Uncharacterized protein</fullName>
    </submittedName>
</protein>
<sequence>MSAPQLATVLEVAHNIAPNYTLKKHQCYWFALIVFLIARKQTKGTESNECIKTRGKLWWMAPTHSADDDENVVQDEYDKAWAEFRCRG</sequence>
<gene>
    <name evidence="1" type="ORF">PILCRDRAFT_759553</name>
</gene>
<evidence type="ECO:0000313" key="2">
    <source>
        <dbReference type="Proteomes" id="UP000054166"/>
    </source>
</evidence>
<dbReference type="OrthoDB" id="2678811at2759"/>
<reference evidence="1 2" key="1">
    <citation type="submission" date="2014-04" db="EMBL/GenBank/DDBJ databases">
        <authorList>
            <consortium name="DOE Joint Genome Institute"/>
            <person name="Kuo A."/>
            <person name="Tarkka M."/>
            <person name="Buscot F."/>
            <person name="Kohler A."/>
            <person name="Nagy L.G."/>
            <person name="Floudas D."/>
            <person name="Copeland A."/>
            <person name="Barry K.W."/>
            <person name="Cichocki N."/>
            <person name="Veneault-Fourrey C."/>
            <person name="LaButti K."/>
            <person name="Lindquist E.A."/>
            <person name="Lipzen A."/>
            <person name="Lundell T."/>
            <person name="Morin E."/>
            <person name="Murat C."/>
            <person name="Sun H."/>
            <person name="Tunlid A."/>
            <person name="Henrissat B."/>
            <person name="Grigoriev I.V."/>
            <person name="Hibbett D.S."/>
            <person name="Martin F."/>
            <person name="Nordberg H.P."/>
            <person name="Cantor M.N."/>
            <person name="Hua S.X."/>
        </authorList>
    </citation>
    <scope>NUCLEOTIDE SEQUENCE [LARGE SCALE GENOMIC DNA]</scope>
    <source>
        <strain evidence="1 2">F 1598</strain>
    </source>
</reference>
<dbReference type="Proteomes" id="UP000054166">
    <property type="component" value="Unassembled WGS sequence"/>
</dbReference>
<keyword evidence="2" id="KW-1185">Reference proteome</keyword>
<accession>A0A0C3ESU2</accession>
<dbReference type="HOGENOM" id="CLU_2469920_0_0_1"/>
<dbReference type="AlphaFoldDB" id="A0A0C3ESU2"/>
<organism evidence="1 2">
    <name type="scientific">Piloderma croceum (strain F 1598)</name>
    <dbReference type="NCBI Taxonomy" id="765440"/>
    <lineage>
        <taxon>Eukaryota</taxon>
        <taxon>Fungi</taxon>
        <taxon>Dikarya</taxon>
        <taxon>Basidiomycota</taxon>
        <taxon>Agaricomycotina</taxon>
        <taxon>Agaricomycetes</taxon>
        <taxon>Agaricomycetidae</taxon>
        <taxon>Atheliales</taxon>
        <taxon>Atheliaceae</taxon>
        <taxon>Piloderma</taxon>
    </lineage>
</organism>
<dbReference type="InParanoid" id="A0A0C3ESU2"/>
<name>A0A0C3ESU2_PILCF</name>
<evidence type="ECO:0000313" key="1">
    <source>
        <dbReference type="EMBL" id="KIM71159.1"/>
    </source>
</evidence>
<proteinExistence type="predicted"/>